<keyword evidence="1" id="KW-0732">Signal</keyword>
<dbReference type="SUPFAM" id="SSF56935">
    <property type="entry name" value="Porins"/>
    <property type="match status" value="1"/>
</dbReference>
<accession>A0ABS9SGH4</accession>
<comment type="caution">
    <text evidence="2">The sequence shown here is derived from an EMBL/GenBank/DDBJ whole genome shotgun (WGS) entry which is preliminary data.</text>
</comment>
<feature type="signal peptide" evidence="1">
    <location>
        <begin position="1"/>
        <end position="19"/>
    </location>
</feature>
<gene>
    <name evidence="2" type="ORF">MKP09_05800</name>
</gene>
<evidence type="ECO:0000313" key="2">
    <source>
        <dbReference type="EMBL" id="MCH5597450.1"/>
    </source>
</evidence>
<organism evidence="2 3">
    <name type="scientific">Niabella ginsengisoli</name>
    <dbReference type="NCBI Taxonomy" id="522298"/>
    <lineage>
        <taxon>Bacteria</taxon>
        <taxon>Pseudomonadati</taxon>
        <taxon>Bacteroidota</taxon>
        <taxon>Chitinophagia</taxon>
        <taxon>Chitinophagales</taxon>
        <taxon>Chitinophagaceae</taxon>
        <taxon>Niabella</taxon>
    </lineage>
</organism>
<reference evidence="2 3" key="1">
    <citation type="submission" date="2022-02" db="EMBL/GenBank/DDBJ databases">
        <authorList>
            <person name="Min J."/>
        </authorList>
    </citation>
    <scope>NUCLEOTIDE SEQUENCE [LARGE SCALE GENOMIC DNA]</scope>
    <source>
        <strain evidence="2 3">GR10-1</strain>
    </source>
</reference>
<name>A0ABS9SGH4_9BACT</name>
<feature type="chain" id="PRO_5047017629" description="Capsule assembly Wzi family protein" evidence="1">
    <location>
        <begin position="20"/>
        <end position="455"/>
    </location>
</feature>
<dbReference type="RefSeq" id="WP_240826835.1">
    <property type="nucleotide sequence ID" value="NZ_JAKWBL010000001.1"/>
</dbReference>
<evidence type="ECO:0008006" key="4">
    <source>
        <dbReference type="Google" id="ProtNLM"/>
    </source>
</evidence>
<protein>
    <recommendedName>
        <fullName evidence="4">Capsule assembly Wzi family protein</fullName>
    </recommendedName>
</protein>
<proteinExistence type="predicted"/>
<keyword evidence="3" id="KW-1185">Reference proteome</keyword>
<evidence type="ECO:0000256" key="1">
    <source>
        <dbReference type="SAM" id="SignalP"/>
    </source>
</evidence>
<dbReference type="EMBL" id="JAKWBL010000001">
    <property type="protein sequence ID" value="MCH5597450.1"/>
    <property type="molecule type" value="Genomic_DNA"/>
</dbReference>
<dbReference type="Proteomes" id="UP001202248">
    <property type="component" value="Unassembled WGS sequence"/>
</dbReference>
<sequence>MKTYIISLLLIGYSTISLAQHEHHQNAEKDTIKQAHHHEMPSMDTTKQHDHHEMQMSHAFSRNLPMTRNGSGTSWLPDNSPMYAYMFHSKKWMYMIHGNVFLRYNKQDLFNKGERGGQKFDAPNMVMLMGQRQVGKKGLFHFNSMFSLDPLTVGEAGYPLLFQTGETYKGQPLIDKQHPHDLISELSVSYAHAINKKSDVFLYLAYPGEPALGPAAFVHRPSGFFNPDAPLSHHWVDATHITFGVATLGYRYGNWKIEGSSFTGREPNENRYNFDKPRFDSWSGRLSFNPSPKWALQASHGFIKQPEILHLNEDVHRTTASAIYSLQNKNESYTNVTALWGLNKTKGHTGENAILVEGAHSFKKTTIYGRYEWVQKSSEELGLDEDVFDHNALFPVHALTTGTSYDLFKTGNTRIAVGGQLSIYVPDQKLAPLYGKSPIAGQIYLRIYPGTINSK</sequence>
<evidence type="ECO:0000313" key="3">
    <source>
        <dbReference type="Proteomes" id="UP001202248"/>
    </source>
</evidence>